<sequence length="141" mass="15892">MPTNYLAVAGVSVVLLGISVYKVREALQQLILRRHGVTTIAVVLTVQRVEQKNSPMFHLTVTYLDAEKNRHQIRLTAPNSEDRFYDYKTGDEVLVCYHPQHPDQCELAEVLDIPWWSGPLVPAIFLGATGSYFLLKALPCI</sequence>
<dbReference type="RefSeq" id="WP_125432338.1">
    <property type="nucleotide sequence ID" value="NZ_RWIS01000011.1"/>
</dbReference>
<evidence type="ECO:0000313" key="2">
    <source>
        <dbReference type="EMBL" id="RSK29784.1"/>
    </source>
</evidence>
<dbReference type="OrthoDB" id="1188001at2"/>
<dbReference type="AlphaFoldDB" id="A0A3R9NDW7"/>
<gene>
    <name evidence="2" type="ORF">EI290_15710</name>
</gene>
<organism evidence="2 3">
    <name type="scientific">Hymenobacter metallilatus</name>
    <dbReference type="NCBI Taxonomy" id="2493666"/>
    <lineage>
        <taxon>Bacteria</taxon>
        <taxon>Pseudomonadati</taxon>
        <taxon>Bacteroidota</taxon>
        <taxon>Cytophagia</taxon>
        <taxon>Cytophagales</taxon>
        <taxon>Hymenobacteraceae</taxon>
        <taxon>Hymenobacter</taxon>
    </lineage>
</organism>
<feature type="transmembrane region" description="Helical" evidence="1">
    <location>
        <begin position="6"/>
        <end position="24"/>
    </location>
</feature>
<dbReference type="Proteomes" id="UP000280066">
    <property type="component" value="Unassembled WGS sequence"/>
</dbReference>
<keyword evidence="1" id="KW-0472">Membrane</keyword>
<evidence type="ECO:0000313" key="3">
    <source>
        <dbReference type="Proteomes" id="UP000280066"/>
    </source>
</evidence>
<comment type="caution">
    <text evidence="2">The sequence shown here is derived from an EMBL/GenBank/DDBJ whole genome shotgun (WGS) entry which is preliminary data.</text>
</comment>
<keyword evidence="1" id="KW-1133">Transmembrane helix</keyword>
<keyword evidence="3" id="KW-1185">Reference proteome</keyword>
<keyword evidence="1" id="KW-0812">Transmembrane</keyword>
<evidence type="ECO:0000256" key="1">
    <source>
        <dbReference type="SAM" id="Phobius"/>
    </source>
</evidence>
<protein>
    <submittedName>
        <fullName evidence="2">DUF3592 domain-containing protein</fullName>
    </submittedName>
</protein>
<proteinExistence type="predicted"/>
<dbReference type="EMBL" id="RWIS01000011">
    <property type="protein sequence ID" value="RSK29784.1"/>
    <property type="molecule type" value="Genomic_DNA"/>
</dbReference>
<reference evidence="2 3" key="1">
    <citation type="submission" date="2018-12" db="EMBL/GenBank/DDBJ databases">
        <authorList>
            <person name="Feng G."/>
            <person name="Zhu H."/>
        </authorList>
    </citation>
    <scope>NUCLEOTIDE SEQUENCE [LARGE SCALE GENOMIC DNA]</scope>
    <source>
        <strain evidence="2 3">9PBR-2</strain>
    </source>
</reference>
<name>A0A3R9NDW7_9BACT</name>
<accession>A0A3R9NDW7</accession>